<evidence type="ECO:0000313" key="7">
    <source>
        <dbReference type="RefSeq" id="XP_017307139.1"/>
    </source>
</evidence>
<sequence>MMEILFLFTACFLHVSADTHSLQHLYTAVTSKIHFPSVEFTAVDLLNGEQITSYNGNNQTLIPKDWIKNITEETYWKSKTQDMQGNQETFTRKFTTVMESFNHSNEGHTLQRMYGCERDDDNTIRGYDVYGYDGEDFISLDLKTGTWTAASAKAVNIKHKWKSKEAKYQKNYLENECIEWLAKDRKVCPEASVFQKNSSSPEVVCHATGFFPKTVMITWQKDGEDVHEGVDLRETLPNQDGSFQKRSILTVSAEDLQKHTYTCVIQHSSLETDIIMPVRERPILRGRRLSRGRIGVIAAVAVVFVAIVAGIVVWKRYSSGFRNVPQNISSSGGALSSNNSV</sequence>
<dbReference type="PROSITE" id="PS50835">
    <property type="entry name" value="IG_LIKE"/>
    <property type="match status" value="1"/>
</dbReference>
<dbReference type="InterPro" id="IPR011162">
    <property type="entry name" value="MHC_I/II-like_Ag-recog"/>
</dbReference>
<evidence type="ECO:0000259" key="5">
    <source>
        <dbReference type="PROSITE" id="PS50835"/>
    </source>
</evidence>
<dbReference type="InterPro" id="IPR011161">
    <property type="entry name" value="MHC_I-like_Ag-recog"/>
</dbReference>
<dbReference type="SUPFAM" id="SSF48726">
    <property type="entry name" value="Immunoglobulin"/>
    <property type="match status" value="1"/>
</dbReference>
<dbReference type="InterPro" id="IPR007110">
    <property type="entry name" value="Ig-like_dom"/>
</dbReference>
<reference evidence="6" key="1">
    <citation type="journal article" date="2016" name="Nat. Commun.">
        <title>The channel catfish genome sequence provides insights into the evolution of scale formation in teleosts.</title>
        <authorList>
            <person name="Liu Z."/>
            <person name="Liu S."/>
            <person name="Yao J."/>
            <person name="Bao L."/>
            <person name="Zhang J."/>
            <person name="Li Y."/>
            <person name="Jiang C."/>
            <person name="Sun L."/>
            <person name="Wang R."/>
            <person name="Zhang Y."/>
            <person name="Zhou T."/>
            <person name="Zeng Q."/>
            <person name="Fu Q."/>
            <person name="Gao S."/>
            <person name="Li N."/>
            <person name="Koren S."/>
            <person name="Jiang Y."/>
            <person name="Zimin A."/>
            <person name="Xu P."/>
            <person name="Phillippy A.M."/>
            <person name="Geng X."/>
            <person name="Song L."/>
            <person name="Sun F."/>
            <person name="Li C."/>
            <person name="Wang X."/>
            <person name="Chen A."/>
            <person name="Jin Y."/>
            <person name="Yuan Z."/>
            <person name="Yang Y."/>
            <person name="Tan S."/>
            <person name="Peatman E."/>
            <person name="Lu J."/>
            <person name="Qin Z."/>
            <person name="Dunham R."/>
            <person name="Li Z."/>
            <person name="Sonstegard T."/>
            <person name="Feng J."/>
            <person name="Danzmann R.G."/>
            <person name="Schroeder S."/>
            <person name="Scheffler B."/>
            <person name="Duke M.V."/>
            <person name="Ballard L."/>
            <person name="Kucuktas H."/>
            <person name="Kaltenboeck L."/>
            <person name="Liu H."/>
            <person name="Armbruster J."/>
            <person name="Xie Y."/>
            <person name="Kirby M.L."/>
            <person name="Tian Y."/>
            <person name="Flanagan M.E."/>
            <person name="Mu W."/>
            <person name="Waldbieser G.C."/>
        </authorList>
    </citation>
    <scope>NUCLEOTIDE SEQUENCE [LARGE SCALE GENOMIC DNA]</scope>
    <source>
        <strain evidence="6">SDA103</strain>
    </source>
</reference>
<dbReference type="FunFam" id="3.30.500.10:FF:000001">
    <property type="entry name" value="H-2 class I histocompatibility antigen, alpha chain"/>
    <property type="match status" value="1"/>
</dbReference>
<feature type="signal peptide" evidence="4">
    <location>
        <begin position="1"/>
        <end position="17"/>
    </location>
</feature>
<comment type="similarity">
    <text evidence="2">Belongs to the MHC class I family.</text>
</comment>
<dbReference type="PANTHER" id="PTHR16675">
    <property type="entry name" value="MHC CLASS I-RELATED"/>
    <property type="match status" value="1"/>
</dbReference>
<dbReference type="RefSeq" id="XP_017307139.1">
    <property type="nucleotide sequence ID" value="XM_017451650.3"/>
</dbReference>
<dbReference type="CDD" id="cd07698">
    <property type="entry name" value="IgC1_MHC_I_alpha3"/>
    <property type="match status" value="1"/>
</dbReference>
<keyword evidence="3" id="KW-0812">Transmembrane</keyword>
<dbReference type="GO" id="GO:0005615">
    <property type="term" value="C:extracellular space"/>
    <property type="evidence" value="ECO:0007669"/>
    <property type="project" value="TreeGrafter"/>
</dbReference>
<dbReference type="STRING" id="7998.ENSIPUP00000034517"/>
<dbReference type="InterPro" id="IPR037055">
    <property type="entry name" value="MHC_I-like_Ag-recog_sf"/>
</dbReference>
<feature type="chain" id="PRO_5011977016" evidence="4">
    <location>
        <begin position="18"/>
        <end position="341"/>
    </location>
</feature>
<keyword evidence="4" id="KW-0732">Signal</keyword>
<dbReference type="InterPro" id="IPR036179">
    <property type="entry name" value="Ig-like_dom_sf"/>
</dbReference>
<dbReference type="AlphaFoldDB" id="A0A2D0PMB2"/>
<keyword evidence="6" id="KW-1185">Reference proteome</keyword>
<protein>
    <submittedName>
        <fullName evidence="7">BOLA class I histocompatibility antigen, alpha chain BL3-7 isoform X1</fullName>
    </submittedName>
</protein>
<evidence type="ECO:0000256" key="2">
    <source>
        <dbReference type="RuleBase" id="RU004439"/>
    </source>
</evidence>
<dbReference type="PANTHER" id="PTHR16675:SF237">
    <property type="entry name" value="MHC CLASS I ANTIGEN TRANSCRIPT VARIANT 1-RELATED"/>
    <property type="match status" value="1"/>
</dbReference>
<evidence type="ECO:0000256" key="3">
    <source>
        <dbReference type="SAM" id="Phobius"/>
    </source>
</evidence>
<organism evidence="6 7">
    <name type="scientific">Ictalurus punctatus</name>
    <name type="common">Channel catfish</name>
    <name type="synonym">Silurus punctatus</name>
    <dbReference type="NCBI Taxonomy" id="7998"/>
    <lineage>
        <taxon>Eukaryota</taxon>
        <taxon>Metazoa</taxon>
        <taxon>Chordata</taxon>
        <taxon>Craniata</taxon>
        <taxon>Vertebrata</taxon>
        <taxon>Euteleostomi</taxon>
        <taxon>Actinopterygii</taxon>
        <taxon>Neopterygii</taxon>
        <taxon>Teleostei</taxon>
        <taxon>Ostariophysi</taxon>
        <taxon>Siluriformes</taxon>
        <taxon>Ictaluridae</taxon>
        <taxon>Ictalurus</taxon>
    </lineage>
</organism>
<accession>A0A2D0PMB2</accession>
<feature type="transmembrane region" description="Helical" evidence="3">
    <location>
        <begin position="294"/>
        <end position="314"/>
    </location>
</feature>
<keyword evidence="1" id="KW-0325">Glycoprotein</keyword>
<dbReference type="InterPro" id="IPR050208">
    <property type="entry name" value="MHC_class-I_related"/>
</dbReference>
<dbReference type="Pfam" id="PF00129">
    <property type="entry name" value="MHC_I"/>
    <property type="match status" value="1"/>
</dbReference>
<dbReference type="Proteomes" id="UP000221080">
    <property type="component" value="Chromosome 22"/>
</dbReference>
<dbReference type="OMA" id="WDGEKER"/>
<evidence type="ECO:0000256" key="4">
    <source>
        <dbReference type="SAM" id="SignalP"/>
    </source>
</evidence>
<dbReference type="PRINTS" id="PR01638">
    <property type="entry name" value="MHCCLASSI"/>
</dbReference>
<dbReference type="SUPFAM" id="SSF54452">
    <property type="entry name" value="MHC antigen-recognition domain"/>
    <property type="match status" value="1"/>
</dbReference>
<keyword evidence="3" id="KW-1133">Transmembrane helix</keyword>
<gene>
    <name evidence="7" type="primary">LOC108255578</name>
</gene>
<dbReference type="Gene3D" id="3.30.500.10">
    <property type="entry name" value="MHC class I-like antigen recognition-like"/>
    <property type="match status" value="1"/>
</dbReference>
<dbReference type="GeneID" id="108255578"/>
<feature type="domain" description="Ig-like" evidence="5">
    <location>
        <begin position="189"/>
        <end position="275"/>
    </location>
</feature>
<keyword evidence="3" id="KW-0472">Membrane</keyword>
<dbReference type="Gene3D" id="2.60.40.10">
    <property type="entry name" value="Immunoglobulins"/>
    <property type="match status" value="1"/>
</dbReference>
<evidence type="ECO:0000256" key="1">
    <source>
        <dbReference type="ARBA" id="ARBA00023180"/>
    </source>
</evidence>
<name>A0A2D0PMB2_ICTPU</name>
<dbReference type="InterPro" id="IPR003597">
    <property type="entry name" value="Ig_C1-set"/>
</dbReference>
<dbReference type="Pfam" id="PF07654">
    <property type="entry name" value="C1-set"/>
    <property type="match status" value="1"/>
</dbReference>
<reference evidence="7" key="2">
    <citation type="submission" date="2025-08" db="UniProtKB">
        <authorList>
            <consortium name="RefSeq"/>
        </authorList>
    </citation>
    <scope>IDENTIFICATION</scope>
    <source>
        <tissue evidence="7">Blood</tissue>
    </source>
</reference>
<dbReference type="InterPro" id="IPR013783">
    <property type="entry name" value="Ig-like_fold"/>
</dbReference>
<dbReference type="InterPro" id="IPR001039">
    <property type="entry name" value="MHC_I_a_a1/a2"/>
</dbReference>
<dbReference type="GO" id="GO:0009897">
    <property type="term" value="C:external side of plasma membrane"/>
    <property type="evidence" value="ECO:0007669"/>
    <property type="project" value="TreeGrafter"/>
</dbReference>
<dbReference type="GO" id="GO:0006955">
    <property type="term" value="P:immune response"/>
    <property type="evidence" value="ECO:0007669"/>
    <property type="project" value="TreeGrafter"/>
</dbReference>
<proteinExistence type="inferred from homology"/>
<dbReference type="KEGG" id="ipu:108255578"/>
<evidence type="ECO:0000313" key="6">
    <source>
        <dbReference type="Proteomes" id="UP000221080"/>
    </source>
</evidence>
<dbReference type="OrthoDB" id="8846792at2759"/>
<dbReference type="SMART" id="SM00407">
    <property type="entry name" value="IGc1"/>
    <property type="match status" value="1"/>
</dbReference>